<protein>
    <submittedName>
        <fullName evidence="3">Integrase/recombinase</fullName>
    </submittedName>
</protein>
<evidence type="ECO:0000256" key="1">
    <source>
        <dbReference type="ARBA" id="ARBA00023172"/>
    </source>
</evidence>
<dbReference type="GO" id="GO:0006310">
    <property type="term" value="P:DNA recombination"/>
    <property type="evidence" value="ECO:0007669"/>
    <property type="project" value="UniProtKB-KW"/>
</dbReference>
<name>A0A090YL64_9BACI</name>
<gene>
    <name evidence="3" type="ORF">DJ93_1173</name>
</gene>
<evidence type="ECO:0000313" key="4">
    <source>
        <dbReference type="Proteomes" id="UP000029389"/>
    </source>
</evidence>
<evidence type="ECO:0000313" key="3">
    <source>
        <dbReference type="EMBL" id="KFM99548.1"/>
    </source>
</evidence>
<dbReference type="PATRIC" id="fig|1405.8.peg.1355"/>
<sequence length="49" mass="5731">MNGGDIYTLSRILGHSSVQVTEQAYMDLTREEIARKYHEHSPLAKWKIR</sequence>
<dbReference type="Gene3D" id="1.10.443.10">
    <property type="entry name" value="Intergrase catalytic core"/>
    <property type="match status" value="1"/>
</dbReference>
<dbReference type="InterPro" id="IPR011010">
    <property type="entry name" value="DNA_brk_join_enz"/>
</dbReference>
<keyword evidence="1" id="KW-0233">DNA recombination</keyword>
<reference evidence="3 4" key="1">
    <citation type="submission" date="2014-04" db="EMBL/GenBank/DDBJ databases">
        <authorList>
            <person name="Bishop-Lilly K.A."/>
            <person name="Broomall S.M."/>
            <person name="Chain P.S."/>
            <person name="Chertkov O."/>
            <person name="Coyne S.R."/>
            <person name="Daligault H.E."/>
            <person name="Davenport K.W."/>
            <person name="Erkkila T."/>
            <person name="Frey K.G."/>
            <person name="Gibbons H.S."/>
            <person name="Gu W."/>
            <person name="Jaissle J."/>
            <person name="Johnson S.L."/>
            <person name="Koroleva G.I."/>
            <person name="Ladner J.T."/>
            <person name="Lo C.-C."/>
            <person name="Minogue T.D."/>
            <person name="Munk C."/>
            <person name="Palacios G.F."/>
            <person name="Redden C.L."/>
            <person name="Rosenzweig C.N."/>
            <person name="Scholz M.B."/>
            <person name="Teshima H."/>
            <person name="Xu Y."/>
        </authorList>
    </citation>
    <scope>NUCLEOTIDE SEQUENCE [LARGE SCALE GENOMIC DNA]</scope>
    <source>
        <strain evidence="3 4">BHP</strain>
    </source>
</reference>
<dbReference type="PROSITE" id="PS51898">
    <property type="entry name" value="TYR_RECOMBINASE"/>
    <property type="match status" value="1"/>
</dbReference>
<proteinExistence type="predicted"/>
<evidence type="ECO:0000259" key="2">
    <source>
        <dbReference type="PROSITE" id="PS51898"/>
    </source>
</evidence>
<dbReference type="InterPro" id="IPR013762">
    <property type="entry name" value="Integrase-like_cat_sf"/>
</dbReference>
<feature type="domain" description="Tyr recombinase" evidence="2">
    <location>
        <begin position="1"/>
        <end position="38"/>
    </location>
</feature>
<dbReference type="GO" id="GO:0003677">
    <property type="term" value="F:DNA binding"/>
    <property type="evidence" value="ECO:0007669"/>
    <property type="project" value="InterPro"/>
</dbReference>
<dbReference type="SUPFAM" id="SSF56349">
    <property type="entry name" value="DNA breaking-rejoining enzymes"/>
    <property type="match status" value="1"/>
</dbReference>
<accession>A0A090YL64</accession>
<organism evidence="3 4">
    <name type="scientific">Bacillus clarus</name>
    <dbReference type="NCBI Taxonomy" id="2338372"/>
    <lineage>
        <taxon>Bacteria</taxon>
        <taxon>Bacillati</taxon>
        <taxon>Bacillota</taxon>
        <taxon>Bacilli</taxon>
        <taxon>Bacillales</taxon>
        <taxon>Bacillaceae</taxon>
        <taxon>Bacillus</taxon>
        <taxon>Bacillus cereus group</taxon>
    </lineage>
</organism>
<dbReference type="EMBL" id="JMQC01000008">
    <property type="protein sequence ID" value="KFM99548.1"/>
    <property type="molecule type" value="Genomic_DNA"/>
</dbReference>
<comment type="caution">
    <text evidence="3">The sequence shown here is derived from an EMBL/GenBank/DDBJ whole genome shotgun (WGS) entry which is preliminary data.</text>
</comment>
<dbReference type="AlphaFoldDB" id="A0A090YL64"/>
<dbReference type="InterPro" id="IPR002104">
    <property type="entry name" value="Integrase_catalytic"/>
</dbReference>
<dbReference type="GO" id="GO:0015074">
    <property type="term" value="P:DNA integration"/>
    <property type="evidence" value="ECO:0007669"/>
    <property type="project" value="InterPro"/>
</dbReference>
<dbReference type="Proteomes" id="UP000029389">
    <property type="component" value="Unassembled WGS sequence"/>
</dbReference>